<name>A0A4Y2FTY8_ARAVE</name>
<keyword evidence="1" id="KW-1133">Transmembrane helix</keyword>
<dbReference type="EMBL" id="BGPR01001074">
    <property type="protein sequence ID" value="GBM44723.1"/>
    <property type="molecule type" value="Genomic_DNA"/>
</dbReference>
<evidence type="ECO:0000313" key="3">
    <source>
        <dbReference type="Proteomes" id="UP000499080"/>
    </source>
</evidence>
<feature type="transmembrane region" description="Helical" evidence="1">
    <location>
        <begin position="97"/>
        <end position="118"/>
    </location>
</feature>
<accession>A0A4Y2FTY8</accession>
<comment type="caution">
    <text evidence="2">The sequence shown here is derived from an EMBL/GenBank/DDBJ whole genome shotgun (WGS) entry which is preliminary data.</text>
</comment>
<keyword evidence="1" id="KW-0812">Transmembrane</keyword>
<sequence>MSGMFWFTYACAYMEEEDYYFYIFAVLGIIYYFLVLLSVLLPAAAVNEAAEMAKSNIFFMESWIPQPCRDSRVYLRQKLKPRVEMTLWKIYKVDKSLLISSLGTILTYGMLLGTLGSVKNQNNLTSKESSNKG</sequence>
<gene>
    <name evidence="2" type="ORF">AVEN_103188_1</name>
</gene>
<evidence type="ECO:0000313" key="2">
    <source>
        <dbReference type="EMBL" id="GBM44723.1"/>
    </source>
</evidence>
<organism evidence="2 3">
    <name type="scientific">Araneus ventricosus</name>
    <name type="common">Orbweaver spider</name>
    <name type="synonym">Epeira ventricosa</name>
    <dbReference type="NCBI Taxonomy" id="182803"/>
    <lineage>
        <taxon>Eukaryota</taxon>
        <taxon>Metazoa</taxon>
        <taxon>Ecdysozoa</taxon>
        <taxon>Arthropoda</taxon>
        <taxon>Chelicerata</taxon>
        <taxon>Arachnida</taxon>
        <taxon>Araneae</taxon>
        <taxon>Araneomorphae</taxon>
        <taxon>Entelegynae</taxon>
        <taxon>Araneoidea</taxon>
        <taxon>Araneidae</taxon>
        <taxon>Araneus</taxon>
    </lineage>
</organism>
<evidence type="ECO:0000256" key="1">
    <source>
        <dbReference type="SAM" id="Phobius"/>
    </source>
</evidence>
<dbReference type="Proteomes" id="UP000499080">
    <property type="component" value="Unassembled WGS sequence"/>
</dbReference>
<keyword evidence="1" id="KW-0472">Membrane</keyword>
<feature type="transmembrane region" description="Helical" evidence="1">
    <location>
        <begin position="20"/>
        <end position="46"/>
    </location>
</feature>
<keyword evidence="3" id="KW-1185">Reference proteome</keyword>
<protein>
    <submittedName>
        <fullName evidence="2">Uncharacterized protein</fullName>
    </submittedName>
</protein>
<dbReference type="AlphaFoldDB" id="A0A4Y2FTY8"/>
<reference evidence="2 3" key="1">
    <citation type="journal article" date="2019" name="Sci. Rep.">
        <title>Orb-weaving spider Araneus ventricosus genome elucidates the spidroin gene catalogue.</title>
        <authorList>
            <person name="Kono N."/>
            <person name="Nakamura H."/>
            <person name="Ohtoshi R."/>
            <person name="Moran D.A.P."/>
            <person name="Shinohara A."/>
            <person name="Yoshida Y."/>
            <person name="Fujiwara M."/>
            <person name="Mori M."/>
            <person name="Tomita M."/>
            <person name="Arakawa K."/>
        </authorList>
    </citation>
    <scope>NUCLEOTIDE SEQUENCE [LARGE SCALE GENOMIC DNA]</scope>
</reference>
<proteinExistence type="predicted"/>